<protein>
    <recommendedName>
        <fullName evidence="2">Glycosyl transferase CAP10 domain-containing protein</fullName>
    </recommendedName>
</protein>
<gene>
    <name evidence="3" type="ORF">A7A09_005940</name>
</gene>
<dbReference type="SMART" id="SM00672">
    <property type="entry name" value="CAP10"/>
    <property type="match status" value="1"/>
</dbReference>
<dbReference type="GO" id="GO:0016740">
    <property type="term" value="F:transferase activity"/>
    <property type="evidence" value="ECO:0007669"/>
    <property type="project" value="UniProtKB-KW"/>
</dbReference>
<dbReference type="OrthoDB" id="7976614at2"/>
<evidence type="ECO:0000256" key="1">
    <source>
        <dbReference type="ARBA" id="ARBA00022679"/>
    </source>
</evidence>
<dbReference type="InterPro" id="IPR051091">
    <property type="entry name" value="O-Glucosyltr/Glycosyltrsf_90"/>
</dbReference>
<dbReference type="EMBL" id="PXNQ02000003">
    <property type="protein sequence ID" value="RNF35179.1"/>
    <property type="molecule type" value="Genomic_DNA"/>
</dbReference>
<dbReference type="Pfam" id="PF13469">
    <property type="entry name" value="Sulfotransfer_3"/>
    <property type="match status" value="1"/>
</dbReference>
<evidence type="ECO:0000313" key="3">
    <source>
        <dbReference type="EMBL" id="RNF35179.1"/>
    </source>
</evidence>
<evidence type="ECO:0000259" key="2">
    <source>
        <dbReference type="SMART" id="SM00672"/>
    </source>
</evidence>
<dbReference type="Proteomes" id="UP000238137">
    <property type="component" value="Unassembled WGS sequence"/>
</dbReference>
<keyword evidence="1" id="KW-0808">Transferase</keyword>
<proteinExistence type="predicted"/>
<dbReference type="SUPFAM" id="SSF52540">
    <property type="entry name" value="P-loop containing nucleoside triphosphate hydrolases"/>
    <property type="match status" value="1"/>
</dbReference>
<accession>A0A3R7LKR0</accession>
<reference evidence="3" key="1">
    <citation type="submission" date="2018-05" db="EMBL/GenBank/DDBJ databases">
        <title>Reclassification of Methylarcula marina and Methylarcula terricola as Paracoccus methylarcula sp.nov., comb.nov. and Paracoccus terricola comb.nov.</title>
        <authorList>
            <person name="Shmareva M.N."/>
            <person name="Doronina N.V."/>
            <person name="Vasilenko O.V."/>
            <person name="Tarlachkov S.V."/>
            <person name="Trotsenko Y.A."/>
        </authorList>
    </citation>
    <scope>NUCLEOTIDE SEQUENCE [LARGE SCALE GENOMIC DNA]</scope>
    <source>
        <strain evidence="3">VKM B-2159</strain>
    </source>
</reference>
<dbReference type="PANTHER" id="PTHR12203:SF35">
    <property type="entry name" value="PROTEIN O-GLUCOSYLTRANSFERASE 1"/>
    <property type="match status" value="1"/>
</dbReference>
<dbReference type="RefSeq" id="WP_106690532.1">
    <property type="nucleotide sequence ID" value="NZ_PXNQ02000003.1"/>
</dbReference>
<dbReference type="AlphaFoldDB" id="A0A3R7LKR0"/>
<dbReference type="InterPro" id="IPR006598">
    <property type="entry name" value="CAP10"/>
</dbReference>
<feature type="domain" description="Glycosyl transferase CAP10" evidence="2">
    <location>
        <begin position="328"/>
        <end position="573"/>
    </location>
</feature>
<evidence type="ECO:0000313" key="4">
    <source>
        <dbReference type="Proteomes" id="UP000238137"/>
    </source>
</evidence>
<organism evidence="3 4">
    <name type="scientific">Paracoccus methylarcula</name>
    <dbReference type="NCBI Taxonomy" id="72022"/>
    <lineage>
        <taxon>Bacteria</taxon>
        <taxon>Pseudomonadati</taxon>
        <taxon>Pseudomonadota</taxon>
        <taxon>Alphaproteobacteria</taxon>
        <taxon>Rhodobacterales</taxon>
        <taxon>Paracoccaceae</taxon>
        <taxon>Paracoccus</taxon>
    </lineage>
</organism>
<dbReference type="Pfam" id="PF05686">
    <property type="entry name" value="Glyco_transf_90"/>
    <property type="match status" value="1"/>
</dbReference>
<keyword evidence="4" id="KW-1185">Reference proteome</keyword>
<dbReference type="Gene3D" id="3.40.50.300">
    <property type="entry name" value="P-loop containing nucleotide triphosphate hydrolases"/>
    <property type="match status" value="1"/>
</dbReference>
<dbReference type="PANTHER" id="PTHR12203">
    <property type="entry name" value="KDEL LYS-ASP-GLU-LEU CONTAINING - RELATED"/>
    <property type="match status" value="1"/>
</dbReference>
<sequence length="582" mass="66764">MNWRADAETTGVLPYQPRPMRRRALARLFSLNGHEAVCDDRGALAEDIAWAQAKGRVPLRDWPRARLFTGLHRLQPWWRPPLEAWRSLDFLRRQFPDARFILTVRDPDSWLLDRMTAANGAAAKAYAAHWQVEEGELPDLWARDWQAHLDAVETCFGDDPALIRVDTETETLEDLRQRLAEILPMPRATRRPGWHYPHGPGLERMLLRMLDPAPETPRQQAEAFVEDVAEFCLRGRCQPGTEELNGVSPLYGEWDGGAQVFNRFGKPHPFAIGPQPGHPGEIAIARPGLSFKERRSEGVINDILRLGRRDPVNIDMEDARWIGAPHRNPLGKPVLCHNRREGARNIVLWPLPEQMGPGFRGYETPSPDNIPFEDKEDRLVWRGMISGNERRKGIKPGPSSLWFLRKLAEAGEDPEAREEAWQGLCRTSRMAFIRRWFGHPDFDIGIAMAWGFRQFARDPQIAPYCARHEGPAFFHRFRYQLCMTGYDHGSNFIPMINSRSVLLKEEDGWEVYYSGRFKPWKHYIPVQRYCDDIAEKLAWARENPNECKEMSRAARAEVALLSDPVLMRAIKGRILDGLASAG</sequence>
<name>A0A3R7LKR0_9RHOB</name>
<dbReference type="InterPro" id="IPR027417">
    <property type="entry name" value="P-loop_NTPase"/>
</dbReference>
<comment type="caution">
    <text evidence="3">The sequence shown here is derived from an EMBL/GenBank/DDBJ whole genome shotgun (WGS) entry which is preliminary data.</text>
</comment>